<geneLocation type="plasmid" evidence="1">
    <name>unnamed</name>
</geneLocation>
<keyword evidence="2" id="KW-1185">Reference proteome</keyword>
<accession>A0A2P1PZT0</accession>
<protein>
    <submittedName>
        <fullName evidence="1">Uncharacterized protein</fullName>
    </submittedName>
</protein>
<dbReference type="Proteomes" id="UP000241074">
    <property type="component" value="Plasmid unnamed"/>
</dbReference>
<gene>
    <name evidence="1" type="ORF">C7S18_23915</name>
</gene>
<evidence type="ECO:0000313" key="1">
    <source>
        <dbReference type="EMBL" id="AVQ00348.1"/>
    </source>
</evidence>
<proteinExistence type="predicted"/>
<name>A0A2P1PZT0_9GAMM</name>
<keyword evidence="1" id="KW-0614">Plasmid</keyword>
<reference evidence="1 2" key="1">
    <citation type="submission" date="2018-03" db="EMBL/GenBank/DDBJ databases">
        <title>Ahniella affigens gen. nov., sp. nov., a gammaproteobacterium isolated from sandy soil near a stream.</title>
        <authorList>
            <person name="Ko Y."/>
            <person name="Kim J.-H."/>
        </authorList>
    </citation>
    <scope>NUCLEOTIDE SEQUENCE [LARGE SCALE GENOMIC DNA]</scope>
    <source>
        <strain evidence="1 2">D13</strain>
        <plasmid evidence="2">Plasmid unnamed</plasmid>
    </source>
</reference>
<organism evidence="1 2">
    <name type="scientific">Ahniella affigens</name>
    <dbReference type="NCBI Taxonomy" id="2021234"/>
    <lineage>
        <taxon>Bacteria</taxon>
        <taxon>Pseudomonadati</taxon>
        <taxon>Pseudomonadota</taxon>
        <taxon>Gammaproteobacteria</taxon>
        <taxon>Lysobacterales</taxon>
        <taxon>Rhodanobacteraceae</taxon>
        <taxon>Ahniella</taxon>
    </lineage>
</organism>
<sequence>MSFCILKAIVPNVFAVSPEVEADFDDSGNRAERLRGIWLESNTCAGYDVPGLAVVSRQALIVGDRQTRDFYGASPQPGERLVDAVIRRVGNDLGINDVQARSLMATADFLVQLITCRHEIGSLARDTARDTGNDAPTQTS</sequence>
<dbReference type="AlphaFoldDB" id="A0A2P1PZT0"/>
<evidence type="ECO:0000313" key="2">
    <source>
        <dbReference type="Proteomes" id="UP000241074"/>
    </source>
</evidence>
<reference evidence="1 2" key="2">
    <citation type="submission" date="2018-03" db="EMBL/GenBank/DDBJ databases">
        <authorList>
            <person name="Keele B.F."/>
        </authorList>
    </citation>
    <scope>NUCLEOTIDE SEQUENCE [LARGE SCALE GENOMIC DNA]</scope>
    <source>
        <strain evidence="1 2">D13</strain>
        <plasmid evidence="2">Plasmid unnamed</plasmid>
    </source>
</reference>
<dbReference type="KEGG" id="xba:C7S18_23915"/>
<dbReference type="EMBL" id="CP027861">
    <property type="protein sequence ID" value="AVQ00348.1"/>
    <property type="molecule type" value="Genomic_DNA"/>
</dbReference>